<organism evidence="1 2">
    <name type="scientific">Haloprofundus marisrubri</name>
    <dbReference type="NCBI Taxonomy" id="1514971"/>
    <lineage>
        <taxon>Archaea</taxon>
        <taxon>Methanobacteriati</taxon>
        <taxon>Methanobacteriota</taxon>
        <taxon>Stenosarchaea group</taxon>
        <taxon>Halobacteria</taxon>
        <taxon>Halobacteriales</taxon>
        <taxon>Haloferacaceae</taxon>
        <taxon>Haloprofundus</taxon>
    </lineage>
</organism>
<dbReference type="EMBL" id="LOPU01000004">
    <property type="protein sequence ID" value="KTG11483.1"/>
    <property type="molecule type" value="Genomic_DNA"/>
</dbReference>
<proteinExistence type="predicted"/>
<keyword evidence="2" id="KW-1185">Reference proteome</keyword>
<comment type="caution">
    <text evidence="1">The sequence shown here is derived from an EMBL/GenBank/DDBJ whole genome shotgun (WGS) entry which is preliminary data.</text>
</comment>
<dbReference type="AlphaFoldDB" id="A0A0W1RDZ8"/>
<sequence>MRLGLLCVVNRQASKNLRVAVERTRAFVNEGPHESSLSRFDHHLRIRVNRLTAFVLVTPGDEYGNTLLES</sequence>
<protein>
    <submittedName>
        <fullName evidence="1">Uncharacterized protein</fullName>
    </submittedName>
</protein>
<evidence type="ECO:0000313" key="2">
    <source>
        <dbReference type="Proteomes" id="UP000054387"/>
    </source>
</evidence>
<accession>A0A0W1RDZ8</accession>
<dbReference type="Proteomes" id="UP000054387">
    <property type="component" value="Unassembled WGS sequence"/>
</dbReference>
<name>A0A0W1RDZ8_9EURY</name>
<gene>
    <name evidence="1" type="ORF">AUR64_04315</name>
</gene>
<reference evidence="1 2" key="1">
    <citation type="submission" date="2015-12" db="EMBL/GenBank/DDBJ databases">
        <title>Haloprofundus marisrubri gen. nov., sp. nov., an extremely halophilic archaeon isolated from the Discovery deep brine-seawater interface in the Red Sea.</title>
        <authorList>
            <person name="Zhang G."/>
            <person name="Stingl U."/>
            <person name="Rashid M."/>
        </authorList>
    </citation>
    <scope>NUCLEOTIDE SEQUENCE [LARGE SCALE GENOMIC DNA]</scope>
    <source>
        <strain evidence="1 2">SB9</strain>
    </source>
</reference>
<evidence type="ECO:0000313" key="1">
    <source>
        <dbReference type="EMBL" id="KTG11483.1"/>
    </source>
</evidence>